<organism evidence="2 3">
    <name type="scientific">Rhododendron griersonianum</name>
    <dbReference type="NCBI Taxonomy" id="479676"/>
    <lineage>
        <taxon>Eukaryota</taxon>
        <taxon>Viridiplantae</taxon>
        <taxon>Streptophyta</taxon>
        <taxon>Embryophyta</taxon>
        <taxon>Tracheophyta</taxon>
        <taxon>Spermatophyta</taxon>
        <taxon>Magnoliopsida</taxon>
        <taxon>eudicotyledons</taxon>
        <taxon>Gunneridae</taxon>
        <taxon>Pentapetalae</taxon>
        <taxon>asterids</taxon>
        <taxon>Ericales</taxon>
        <taxon>Ericaceae</taxon>
        <taxon>Ericoideae</taxon>
        <taxon>Rhodoreae</taxon>
        <taxon>Rhododendron</taxon>
    </lineage>
</organism>
<reference evidence="2" key="1">
    <citation type="submission" date="2020-08" db="EMBL/GenBank/DDBJ databases">
        <title>Plant Genome Project.</title>
        <authorList>
            <person name="Zhang R.-G."/>
        </authorList>
    </citation>
    <scope>NUCLEOTIDE SEQUENCE</scope>
    <source>
        <strain evidence="2">WSP0</strain>
        <tissue evidence="2">Leaf</tissue>
    </source>
</reference>
<dbReference type="AlphaFoldDB" id="A0AAV6KB82"/>
<keyword evidence="1" id="KW-1133">Transmembrane helix</keyword>
<evidence type="ECO:0000313" key="3">
    <source>
        <dbReference type="Proteomes" id="UP000823749"/>
    </source>
</evidence>
<accession>A0AAV6KB82</accession>
<name>A0AAV6KB82_9ERIC</name>
<protein>
    <submittedName>
        <fullName evidence="2">Uncharacterized protein</fullName>
    </submittedName>
</protein>
<gene>
    <name evidence="2" type="ORF">RHGRI_014906</name>
</gene>
<keyword evidence="1" id="KW-0472">Membrane</keyword>
<dbReference type="Proteomes" id="UP000823749">
    <property type="component" value="Chromosome 5"/>
</dbReference>
<keyword evidence="1" id="KW-0812">Transmembrane</keyword>
<proteinExistence type="predicted"/>
<sequence>MVPLIAAKTKECQNTSMIYRKQMLVSYFIYVLMQLLHGCGIRLVVHNRIPETDVQCSLSCIQGLLSID</sequence>
<evidence type="ECO:0000256" key="1">
    <source>
        <dbReference type="SAM" id="Phobius"/>
    </source>
</evidence>
<feature type="transmembrane region" description="Helical" evidence="1">
    <location>
        <begin position="24"/>
        <end position="45"/>
    </location>
</feature>
<keyword evidence="3" id="KW-1185">Reference proteome</keyword>
<dbReference type="EMBL" id="JACTNZ010000005">
    <property type="protein sequence ID" value="KAG5549756.1"/>
    <property type="molecule type" value="Genomic_DNA"/>
</dbReference>
<comment type="caution">
    <text evidence="2">The sequence shown here is derived from an EMBL/GenBank/DDBJ whole genome shotgun (WGS) entry which is preliminary data.</text>
</comment>
<evidence type="ECO:0000313" key="2">
    <source>
        <dbReference type="EMBL" id="KAG5549756.1"/>
    </source>
</evidence>